<dbReference type="EMBL" id="PCXU01000018">
    <property type="protein sequence ID" value="PIR43550.1"/>
    <property type="molecule type" value="Genomic_DNA"/>
</dbReference>
<dbReference type="Proteomes" id="UP000230214">
    <property type="component" value="Unassembled WGS sequence"/>
</dbReference>
<organism evidence="2 3">
    <name type="scientific">candidate division WWE3 bacterium CG10_big_fil_rev_8_21_14_0_10_32_10</name>
    <dbReference type="NCBI Taxonomy" id="1975090"/>
    <lineage>
        <taxon>Bacteria</taxon>
        <taxon>Katanobacteria</taxon>
    </lineage>
</organism>
<evidence type="ECO:0000313" key="2">
    <source>
        <dbReference type="EMBL" id="PIR43550.1"/>
    </source>
</evidence>
<evidence type="ECO:0000256" key="1">
    <source>
        <dbReference type="SAM" id="SignalP"/>
    </source>
</evidence>
<protein>
    <submittedName>
        <fullName evidence="2">Uncharacterized protein</fullName>
    </submittedName>
</protein>
<comment type="caution">
    <text evidence="2">The sequence shown here is derived from an EMBL/GenBank/DDBJ whole genome shotgun (WGS) entry which is preliminary data.</text>
</comment>
<feature type="chain" id="PRO_5013863555" evidence="1">
    <location>
        <begin position="27"/>
        <end position="556"/>
    </location>
</feature>
<dbReference type="AlphaFoldDB" id="A0A2H0RAR8"/>
<reference evidence="2 3" key="1">
    <citation type="submission" date="2017-09" db="EMBL/GenBank/DDBJ databases">
        <title>Depth-based differentiation of microbial function through sediment-hosted aquifers and enrichment of novel symbionts in the deep terrestrial subsurface.</title>
        <authorList>
            <person name="Probst A.J."/>
            <person name="Ladd B."/>
            <person name="Jarett J.K."/>
            <person name="Geller-Mcgrath D.E."/>
            <person name="Sieber C.M."/>
            <person name="Emerson J.B."/>
            <person name="Anantharaman K."/>
            <person name="Thomas B.C."/>
            <person name="Malmstrom R."/>
            <person name="Stieglmeier M."/>
            <person name="Klingl A."/>
            <person name="Woyke T."/>
            <person name="Ryan C.M."/>
            <person name="Banfield J.F."/>
        </authorList>
    </citation>
    <scope>NUCLEOTIDE SEQUENCE [LARGE SCALE GENOMIC DNA]</scope>
    <source>
        <strain evidence="2">CG10_big_fil_rev_8_21_14_0_10_32_10</strain>
    </source>
</reference>
<accession>A0A2H0RAR8</accession>
<proteinExistence type="predicted"/>
<evidence type="ECO:0000313" key="3">
    <source>
        <dbReference type="Proteomes" id="UP000230214"/>
    </source>
</evidence>
<sequence>MKLFTIFLAIYVCLLTGTAIPENVQAQVVVDPSVWQQTAQGLDVNNDTQKRTAGLEIMLKADGEWPFVQLHGGVQGYYGKLAESGSIDLGHIQIPGQTGNLINQEVDWSHNKLSFGSNTLSVWASRLTPALLAQTNAAQINLFSGDVRHIEYVNGIVTNVNAIIKAPSSPKYIAFPTTSGIQVQAAPFDISAVNSENWILVWYGSNSHFVDTKKPTSFTNSADNVADNQSDNHTLPYSEAYQADAPILVRFQNKPSSIVQNTQEGGISVTFSSGAGYMSIMPLLGREHSKASDTESWGTSRSIPPAIVSKINSWNQYLCYFPYTASENYGYDTATDTATITETISFIQLCNQGKKLASLSPIVGIAKNIVPVTITNSQGALLTPVTMGTPLAYGPVEGIEDTNTASLTTAYKWSMSGVNKYLNATQLLKSGSVPPELSQQLIDEFNKLFDVQGNPVHFDPWMFADHMPKSHEVGYTYFGNPADTLYHILSSGETLSQLHNQSTTYAQSEKSQFSPDAVYNLQYGLGQQREPYALENLQGSGGTYYTRRQIFYPTYP</sequence>
<keyword evidence="1" id="KW-0732">Signal</keyword>
<gene>
    <name evidence="2" type="ORF">COV24_01875</name>
</gene>
<name>A0A2H0RAR8_UNCKA</name>
<feature type="signal peptide" evidence="1">
    <location>
        <begin position="1"/>
        <end position="26"/>
    </location>
</feature>